<comment type="caution">
    <text evidence="1">The sequence shown here is derived from an EMBL/GenBank/DDBJ whole genome shotgun (WGS) entry which is preliminary data.</text>
</comment>
<evidence type="ECO:0000313" key="2">
    <source>
        <dbReference type="Proteomes" id="UP000027661"/>
    </source>
</evidence>
<dbReference type="AlphaFoldDB" id="A0A069SK06"/>
<accession>A0A069SK06</accession>
<protein>
    <submittedName>
        <fullName evidence="1">Uncharacterized protein</fullName>
    </submittedName>
</protein>
<reference evidence="1 2" key="1">
    <citation type="submission" date="2014-04" db="EMBL/GenBank/DDBJ databases">
        <authorList>
            <person name="Sears C."/>
            <person name="Carroll K."/>
            <person name="Sack B.R."/>
            <person name="Qadri F."/>
            <person name="Myers L.L."/>
            <person name="Chung G.-T."/>
            <person name="Escheverria P."/>
            <person name="Fraser C.M."/>
            <person name="Sadzewicz L."/>
            <person name="Shefchek K.A."/>
            <person name="Tallon L."/>
            <person name="Das S.P."/>
            <person name="Daugherty S."/>
            <person name="Mongodin E.F."/>
        </authorList>
    </citation>
    <scope>NUCLEOTIDE SEQUENCE [LARGE SCALE GENOMIC DNA]</scope>
    <source>
        <strain evidence="1 2">3975 RP4</strain>
    </source>
</reference>
<gene>
    <name evidence="1" type="ORF">M099_1457</name>
</gene>
<dbReference type="Proteomes" id="UP000027661">
    <property type="component" value="Unassembled WGS sequence"/>
</dbReference>
<dbReference type="EMBL" id="JNHM01000019">
    <property type="protein sequence ID" value="KDS54774.1"/>
    <property type="molecule type" value="Genomic_DNA"/>
</dbReference>
<evidence type="ECO:0000313" key="1">
    <source>
        <dbReference type="EMBL" id="KDS54774.1"/>
    </source>
</evidence>
<sequence length="98" mass="11621">MNITSTIITASDGTPLSLYDVCRFLSKQQWKHILKQLKQEGIHIERIEAYEYPEVRDIKHLFIRFEKEKEDTPFYLLSPEIFSKLTNAIIQEYSSNIK</sequence>
<name>A0A069SK06_PHOVU</name>
<proteinExistence type="predicted"/>
<organism evidence="1 2">
    <name type="scientific">Phocaeicola vulgatus str. 3975 RP4</name>
    <dbReference type="NCBI Taxonomy" id="1339352"/>
    <lineage>
        <taxon>Bacteria</taxon>
        <taxon>Pseudomonadati</taxon>
        <taxon>Bacteroidota</taxon>
        <taxon>Bacteroidia</taxon>
        <taxon>Bacteroidales</taxon>
        <taxon>Bacteroidaceae</taxon>
        <taxon>Phocaeicola</taxon>
    </lineage>
</organism>
<dbReference type="PATRIC" id="fig|1339352.3.peg.1408"/>